<dbReference type="Pfam" id="PF13374">
    <property type="entry name" value="TPR_10"/>
    <property type="match status" value="3"/>
</dbReference>
<evidence type="ECO:0000256" key="4">
    <source>
        <dbReference type="SAM" id="Coils"/>
    </source>
</evidence>
<feature type="repeat" description="TPR" evidence="3">
    <location>
        <begin position="770"/>
        <end position="803"/>
    </location>
</feature>
<evidence type="ECO:0000256" key="3">
    <source>
        <dbReference type="PROSITE-ProRule" id="PRU00339"/>
    </source>
</evidence>
<evidence type="ECO:0000256" key="1">
    <source>
        <dbReference type="ARBA" id="ARBA00022737"/>
    </source>
</evidence>
<keyword evidence="4" id="KW-0175">Coiled coil</keyword>
<dbReference type="SUPFAM" id="SSF48452">
    <property type="entry name" value="TPR-like"/>
    <property type="match status" value="4"/>
</dbReference>
<name>A0A099T2J2_METMT</name>
<dbReference type="PROSITE" id="PS50005">
    <property type="entry name" value="TPR"/>
    <property type="match status" value="3"/>
</dbReference>
<keyword evidence="2 3" id="KW-0802">TPR repeat</keyword>
<protein>
    <recommendedName>
        <fullName evidence="7">Tetratricopeptide repeat protein</fullName>
    </recommendedName>
</protein>
<organism evidence="5 6">
    <name type="scientific">Methanococcoides methylutens</name>
    <dbReference type="NCBI Taxonomy" id="2226"/>
    <lineage>
        <taxon>Archaea</taxon>
        <taxon>Methanobacteriati</taxon>
        <taxon>Methanobacteriota</taxon>
        <taxon>Stenosarchaea group</taxon>
        <taxon>Methanomicrobia</taxon>
        <taxon>Methanosarcinales</taxon>
        <taxon>Methanosarcinaceae</taxon>
        <taxon>Methanococcoides</taxon>
    </lineage>
</organism>
<evidence type="ECO:0000313" key="5">
    <source>
        <dbReference type="EMBL" id="KGK99337.1"/>
    </source>
</evidence>
<evidence type="ECO:0008006" key="7">
    <source>
        <dbReference type="Google" id="ProtNLM"/>
    </source>
</evidence>
<reference evidence="5 6" key="1">
    <citation type="submission" date="2014-09" db="EMBL/GenBank/DDBJ databases">
        <title>Draft genome sequence of an obligately methylotrophic methanogen, Methanococcoides methylutens, isolated from marine sediment.</title>
        <authorList>
            <person name="Guan Y."/>
            <person name="Ngugi D.K."/>
            <person name="Blom J."/>
            <person name="Ali S."/>
            <person name="Ferry J.G."/>
            <person name="Stingl U."/>
        </authorList>
    </citation>
    <scope>NUCLEOTIDE SEQUENCE [LARGE SCALE GENOMIC DNA]</scope>
    <source>
        <strain evidence="5 6">DSM 2657</strain>
    </source>
</reference>
<proteinExistence type="predicted"/>
<dbReference type="SMART" id="SM00028">
    <property type="entry name" value="TPR"/>
    <property type="match status" value="12"/>
</dbReference>
<dbReference type="Gene3D" id="1.25.40.10">
    <property type="entry name" value="Tetratricopeptide repeat domain"/>
    <property type="match status" value="6"/>
</dbReference>
<feature type="coiled-coil region" evidence="4">
    <location>
        <begin position="1149"/>
        <end position="1176"/>
    </location>
</feature>
<evidence type="ECO:0000313" key="6">
    <source>
        <dbReference type="Proteomes" id="UP000029859"/>
    </source>
</evidence>
<dbReference type="RefSeq" id="WP_048193738.1">
    <property type="nucleotide sequence ID" value="NZ_CAAGSM010000006.1"/>
</dbReference>
<sequence>MSKRSNDMAVRNYNKGMSLLNNGKQEDALECLIKAESDARNSGSSGLLVNVLQAIGGIMESDGRIGKAIDMYSEASGLLEYITDHDPSFVEHKALAMNKAASLLTEQGNTLEAIPFFEKAVASYDKLLAKEPKNDVYCSSATSSLNDLATILAEEGNDERAKELFEKALKLSGKMVVLDPLNRENTTKALTIQANLANLLYEMGLMKDARLNLEHAFEGYSGIVDEAPSDSILHEQSLELLEKLVVALMATGEYDPAKDRMHELLDLLSKATTNDADFSGKVSDVFMMVLKLASSRADENMLDDTRSIYDTSISVILNLLEEEPENSAYLEIFSNILLEMEKLLVLDSPDTEKEADYDVLISMYEKLSLMDPEDLSHRTKIATLYDKKGSFLMNAGMMEKAIDMYSESSEMIGDMSDTDTSFGEDKALAMSKIASLLADKGSTLEAISFFEKAVASYDKLLAREPGNDAYYSGASSAMNDLATILVFEGQNKRAKEMFEKALELSEKMVELDQLDQEDATKNLTTLTIQANLANLLYDMGLMQDARVNLERAFDGYSGVMKDDPSNSTLYDQSVGLLEKLVDSLIVTGEYDSAKERIYELVELLPRGENNDSEFSGKVSDIFIKLTDLASSRADEKMFDDTRSIYETSISVILKLLKEEPENIVYLEIFRNLLLEMEQLLLLDSPDAKKEADYGALISMYEELSRMDPADLSQRIKIATLYDGKGTFLMDEGRINEAIDMYSKASETVEDMPDHDPSFEVHKALAMTKAASLLTEQGNTLEAIPLFEKAVASYDKLLSREPSNDAYRVGAVYALNDLATILAGEGHNERARGMFEKALELSGKMVVLDPLNRDRSPEALTALTIRTNLANLLYGMGLMQDARIYLEFAFDGYSMLMKEDPSNSMLYDQLLELLEKLVDSLMVTGEYDSSKERIYELVELFPRATMDDPSFSSKVSNLFIGLGELASRRADEHMLDDTRSIYETSIIVILKLLGEEPDNRTYLDIFRNILLDMECLLALDSPELDKEADHNVLISMYEKLCRMDPADLSYRTKVATLYDDKGRFLMNAGRTDEARQSYNMSLGIRDELIQAGESPLLHEFGIATIKNNLGTLLAQDGYFGDAKTMFEESLGGYMGLFDRIPDDPAYESGAALALNNLAKLLADMERHEDAKSIYESALEIYAGLLKSEPDKVSYKKHASRTLDNLASLLGKMGREEDSLRMHESARELLEDI</sequence>
<dbReference type="Pfam" id="PF13181">
    <property type="entry name" value="TPR_8"/>
    <property type="match status" value="1"/>
</dbReference>
<dbReference type="AlphaFoldDB" id="A0A099T2J2"/>
<dbReference type="Proteomes" id="UP000029859">
    <property type="component" value="Unassembled WGS sequence"/>
</dbReference>
<dbReference type="InterPro" id="IPR019734">
    <property type="entry name" value="TPR_rpt"/>
</dbReference>
<keyword evidence="6" id="KW-1185">Reference proteome</keyword>
<dbReference type="PANTHER" id="PTHR45641:SF19">
    <property type="entry name" value="NEPHROCYSTIN-3"/>
    <property type="match status" value="1"/>
</dbReference>
<dbReference type="EMBL" id="JRHO01000009">
    <property type="protein sequence ID" value="KGK99337.1"/>
    <property type="molecule type" value="Genomic_DNA"/>
</dbReference>
<comment type="caution">
    <text evidence="5">The sequence shown here is derived from an EMBL/GenBank/DDBJ whole genome shotgun (WGS) entry which is preliminary data.</text>
</comment>
<keyword evidence="1" id="KW-0677">Repeat</keyword>
<evidence type="ECO:0000256" key="2">
    <source>
        <dbReference type="ARBA" id="ARBA00022803"/>
    </source>
</evidence>
<dbReference type="InterPro" id="IPR011990">
    <property type="entry name" value="TPR-like_helical_dom_sf"/>
</dbReference>
<accession>A0A099T2J2</accession>
<gene>
    <name evidence="5" type="ORF">LI82_04835</name>
</gene>
<dbReference type="SUPFAM" id="SSF48439">
    <property type="entry name" value="Protein prenylyltransferase"/>
    <property type="match status" value="2"/>
</dbReference>
<feature type="repeat" description="TPR" evidence="3">
    <location>
        <begin position="475"/>
        <end position="508"/>
    </location>
</feature>
<feature type="repeat" description="TPR" evidence="3">
    <location>
        <begin position="142"/>
        <end position="175"/>
    </location>
</feature>
<dbReference type="PANTHER" id="PTHR45641">
    <property type="entry name" value="TETRATRICOPEPTIDE REPEAT PROTEIN (AFU_ORTHOLOGUE AFUA_6G03870)"/>
    <property type="match status" value="1"/>
</dbReference>